<reference evidence="7" key="1">
    <citation type="submission" date="2019-12" db="EMBL/GenBank/DDBJ databases">
        <title>Hybrid Genome Assemblies of two High G+C Isolates from Undergraduate Microbiology Courses.</title>
        <authorList>
            <person name="Ne Ville C.J."/>
            <person name="Enright D."/>
            <person name="Hernandez I."/>
            <person name="Dodsworth J."/>
            <person name="Orwin P.M."/>
        </authorList>
    </citation>
    <scope>NUCLEOTIDE SEQUENCE [LARGE SCALE GENOMIC DNA]</scope>
    <source>
        <strain evidence="7">Neo</strain>
    </source>
</reference>
<dbReference type="Proteomes" id="UP000426235">
    <property type="component" value="Chromosome"/>
</dbReference>
<evidence type="ECO:0000256" key="5">
    <source>
        <dbReference type="ARBA" id="ARBA00023136"/>
    </source>
</evidence>
<gene>
    <name evidence="7" type="ORF">GPJ81_16005</name>
</gene>
<name>A0A6I6GUF2_9PSED</name>
<proteinExistence type="predicted"/>
<dbReference type="PANTHER" id="PTHR30086:SF20">
    <property type="entry name" value="ARGININE EXPORTER PROTEIN ARGO-RELATED"/>
    <property type="match status" value="1"/>
</dbReference>
<feature type="transmembrane region" description="Helical" evidence="6">
    <location>
        <begin position="179"/>
        <end position="200"/>
    </location>
</feature>
<keyword evidence="5 6" id="KW-0472">Membrane</keyword>
<evidence type="ECO:0000256" key="2">
    <source>
        <dbReference type="ARBA" id="ARBA00022475"/>
    </source>
</evidence>
<feature type="transmembrane region" description="Helical" evidence="6">
    <location>
        <begin position="144"/>
        <end position="167"/>
    </location>
</feature>
<dbReference type="EMBL" id="CP046621">
    <property type="protein sequence ID" value="QGW78130.1"/>
    <property type="molecule type" value="Genomic_DNA"/>
</dbReference>
<sequence length="205" mass="21560">MNTALLLTYALTVTLLIATPGPVVALVVNTAASAGRRQALMTAVGTNGASLVLIALAAGLILTSAAIAPHLLTALSLVGCLFIGYLAIASLRQTLAQKADAVVTASTRGSLWKGFAIGLSNPKDILFFVAFFPQFIQVTTDTSYSLLLLSLLWTVMDLAILSLYILLTSKLATPQRQRLISLTSGIVLLLIAAAGLLYNLHVLWP</sequence>
<accession>A0A6I6GUF2</accession>
<organism evidence="7 8">
    <name type="scientific">Pseudomonas alkylphenolica</name>
    <dbReference type="NCBI Taxonomy" id="237609"/>
    <lineage>
        <taxon>Bacteria</taxon>
        <taxon>Pseudomonadati</taxon>
        <taxon>Pseudomonadota</taxon>
        <taxon>Gammaproteobacteria</taxon>
        <taxon>Pseudomonadales</taxon>
        <taxon>Pseudomonadaceae</taxon>
        <taxon>Pseudomonas</taxon>
    </lineage>
</organism>
<dbReference type="InterPro" id="IPR001123">
    <property type="entry name" value="LeuE-type"/>
</dbReference>
<dbReference type="PANTHER" id="PTHR30086">
    <property type="entry name" value="ARGININE EXPORTER PROTEIN ARGO"/>
    <property type="match status" value="1"/>
</dbReference>
<evidence type="ECO:0000256" key="4">
    <source>
        <dbReference type="ARBA" id="ARBA00022989"/>
    </source>
</evidence>
<dbReference type="GO" id="GO:0015171">
    <property type="term" value="F:amino acid transmembrane transporter activity"/>
    <property type="evidence" value="ECO:0007669"/>
    <property type="project" value="TreeGrafter"/>
</dbReference>
<keyword evidence="4 6" id="KW-1133">Transmembrane helix</keyword>
<evidence type="ECO:0000313" key="8">
    <source>
        <dbReference type="Proteomes" id="UP000426235"/>
    </source>
</evidence>
<feature type="transmembrane region" description="Helical" evidence="6">
    <location>
        <begin position="6"/>
        <end position="28"/>
    </location>
</feature>
<dbReference type="AlphaFoldDB" id="A0A6I6GUF2"/>
<feature type="transmembrane region" description="Helical" evidence="6">
    <location>
        <begin position="40"/>
        <end position="61"/>
    </location>
</feature>
<evidence type="ECO:0000256" key="6">
    <source>
        <dbReference type="SAM" id="Phobius"/>
    </source>
</evidence>
<comment type="subcellular location">
    <subcellularLocation>
        <location evidence="1">Cell membrane</location>
        <topology evidence="1">Multi-pass membrane protein</topology>
    </subcellularLocation>
</comment>
<dbReference type="GO" id="GO:0005886">
    <property type="term" value="C:plasma membrane"/>
    <property type="evidence" value="ECO:0007669"/>
    <property type="project" value="UniProtKB-SubCell"/>
</dbReference>
<feature type="transmembrane region" description="Helical" evidence="6">
    <location>
        <begin position="111"/>
        <end position="132"/>
    </location>
</feature>
<protein>
    <submittedName>
        <fullName evidence="7">LysE family translocator</fullName>
    </submittedName>
</protein>
<evidence type="ECO:0000256" key="3">
    <source>
        <dbReference type="ARBA" id="ARBA00022692"/>
    </source>
</evidence>
<dbReference type="RefSeq" id="WP_157193060.1">
    <property type="nucleotide sequence ID" value="NZ_CP046621.1"/>
</dbReference>
<keyword evidence="3 6" id="KW-0812">Transmembrane</keyword>
<evidence type="ECO:0000256" key="1">
    <source>
        <dbReference type="ARBA" id="ARBA00004651"/>
    </source>
</evidence>
<evidence type="ECO:0000313" key="7">
    <source>
        <dbReference type="EMBL" id="QGW78130.1"/>
    </source>
</evidence>
<keyword evidence="8" id="KW-1185">Reference proteome</keyword>
<keyword evidence="2" id="KW-1003">Cell membrane</keyword>
<dbReference type="Pfam" id="PF01810">
    <property type="entry name" value="LysE"/>
    <property type="match status" value="1"/>
</dbReference>
<feature type="transmembrane region" description="Helical" evidence="6">
    <location>
        <begin position="67"/>
        <end position="91"/>
    </location>
</feature>